<sequence length="639" mass="67875">MSRALRRAWHGIDPQRLRFCLRTALAACLALLVAWLAGLEHPQWSAMTVFAASQPARNMLIEKSFFRMAGTLVGTVAGTLVVLASGAEPLPLVIGLSVWLGACAWLGNVLRGLTSYGTLLAGYSATMVAMLDTARPGHLWALGADRLLTVLTGVVIALLVGLLFTPRRGRDPILDQTRRLAASVLRHLAGRLRGGPDGMRGSHRGLLREMALLDEAVDPHGAGSLRSRRSARAIRAVISALVSALLWLRNDRAVPPTPAAADALEAAAQGLEASAPPAEVMEALALAAALSASCPEVRDIILGIEGALRGHLGGGGDQPRAPLPRHLLTVHRDWIGARHASFRATGIMLLLGGVWVLTGWPAGPYLLLGTSVMATLFSTWENPAWIMQQVLIGQAFGGLAAVACRWLAWPMAGSELMLVFLLMPFILLVVPPLAHPRTMFGATDYVMALLLLSQPALPLRGTLAEHLSLVLAVLAGPMIALLAFRFILPADAGRRMRMLARSMVNELQAMAGAPDAAHDGDVWRARLNHRLLALLRWSEKSALRGTAPDDGALAVLAVGSAVLRMQELRARAQLPAGSTRAIDAALSRIRSVSSRPERAAAALARAAARLAAEAPGEARLLREASAALRSSPAFFRLAA</sequence>
<evidence type="ECO:0000256" key="2">
    <source>
        <dbReference type="ARBA" id="ARBA00022448"/>
    </source>
</evidence>
<dbReference type="OrthoDB" id="8005649at2"/>
<keyword evidence="6 7" id="KW-0472">Membrane</keyword>
<organism evidence="8 9">
    <name type="scientific">Teichococcus oryzae</name>
    <dbReference type="NCBI Taxonomy" id="1608942"/>
    <lineage>
        <taxon>Bacteria</taxon>
        <taxon>Pseudomonadati</taxon>
        <taxon>Pseudomonadota</taxon>
        <taxon>Alphaproteobacteria</taxon>
        <taxon>Acetobacterales</taxon>
        <taxon>Roseomonadaceae</taxon>
        <taxon>Roseomonas</taxon>
    </lineage>
</organism>
<evidence type="ECO:0000256" key="5">
    <source>
        <dbReference type="ARBA" id="ARBA00022989"/>
    </source>
</evidence>
<evidence type="ECO:0000313" key="8">
    <source>
        <dbReference type="EMBL" id="KAA2212923.1"/>
    </source>
</evidence>
<keyword evidence="4 7" id="KW-0812">Transmembrane</keyword>
<evidence type="ECO:0000256" key="3">
    <source>
        <dbReference type="ARBA" id="ARBA00022475"/>
    </source>
</evidence>
<dbReference type="EMBL" id="VUKA01000005">
    <property type="protein sequence ID" value="KAA2212923.1"/>
    <property type="molecule type" value="Genomic_DNA"/>
</dbReference>
<evidence type="ECO:0000256" key="1">
    <source>
        <dbReference type="ARBA" id="ARBA00004651"/>
    </source>
</evidence>
<dbReference type="Proteomes" id="UP000322110">
    <property type="component" value="Unassembled WGS sequence"/>
</dbReference>
<comment type="caution">
    <text evidence="8">The sequence shown here is derived from an EMBL/GenBank/DDBJ whole genome shotgun (WGS) entry which is preliminary data.</text>
</comment>
<protein>
    <submittedName>
        <fullName evidence="8">FUSC family protein</fullName>
    </submittedName>
</protein>
<feature type="transmembrane region" description="Helical" evidence="7">
    <location>
        <begin position="90"/>
        <end position="107"/>
    </location>
</feature>
<feature type="transmembrane region" description="Helical" evidence="7">
    <location>
        <begin position="467"/>
        <end position="488"/>
    </location>
</feature>
<evidence type="ECO:0000313" key="9">
    <source>
        <dbReference type="Proteomes" id="UP000322110"/>
    </source>
</evidence>
<dbReference type="PANTHER" id="PTHR30509:SF9">
    <property type="entry name" value="MULTIDRUG RESISTANCE PROTEIN MDTO"/>
    <property type="match status" value="1"/>
</dbReference>
<dbReference type="GO" id="GO:0022857">
    <property type="term" value="F:transmembrane transporter activity"/>
    <property type="evidence" value="ECO:0007669"/>
    <property type="project" value="InterPro"/>
</dbReference>
<feature type="transmembrane region" description="Helical" evidence="7">
    <location>
        <begin position="65"/>
        <end position="83"/>
    </location>
</feature>
<keyword evidence="9" id="KW-1185">Reference proteome</keyword>
<feature type="transmembrane region" description="Helical" evidence="7">
    <location>
        <begin position="383"/>
        <end position="404"/>
    </location>
</feature>
<dbReference type="AlphaFoldDB" id="A0A5B2TFP0"/>
<keyword evidence="2" id="KW-0813">Transport</keyword>
<feature type="transmembrane region" description="Helical" evidence="7">
    <location>
        <begin position="416"/>
        <end position="434"/>
    </location>
</feature>
<feature type="transmembrane region" description="Helical" evidence="7">
    <location>
        <begin position="342"/>
        <end position="363"/>
    </location>
</feature>
<dbReference type="GO" id="GO:0005886">
    <property type="term" value="C:plasma membrane"/>
    <property type="evidence" value="ECO:0007669"/>
    <property type="project" value="UniProtKB-SubCell"/>
</dbReference>
<feature type="transmembrane region" description="Helical" evidence="7">
    <location>
        <begin position="146"/>
        <end position="164"/>
    </location>
</feature>
<proteinExistence type="predicted"/>
<reference evidence="8 9" key="1">
    <citation type="journal article" date="2015" name="Int. J. Syst. Evol. Microbiol.">
        <title>Roseomonas oryzae sp. nov., isolated from paddy rhizosphere soil.</title>
        <authorList>
            <person name="Ramaprasad E.V."/>
            <person name="Sasikala Ch."/>
            <person name="Ramana Ch.V."/>
        </authorList>
    </citation>
    <scope>NUCLEOTIDE SEQUENCE [LARGE SCALE GENOMIC DNA]</scope>
    <source>
        <strain evidence="8 9">KCTC 42542</strain>
    </source>
</reference>
<evidence type="ECO:0000256" key="7">
    <source>
        <dbReference type="SAM" id="Phobius"/>
    </source>
</evidence>
<dbReference type="Pfam" id="PF04632">
    <property type="entry name" value="FUSC"/>
    <property type="match status" value="1"/>
</dbReference>
<accession>A0A5B2TFP0</accession>
<evidence type="ECO:0000256" key="6">
    <source>
        <dbReference type="ARBA" id="ARBA00023136"/>
    </source>
</evidence>
<feature type="transmembrane region" description="Helical" evidence="7">
    <location>
        <begin position="20"/>
        <end position="38"/>
    </location>
</feature>
<name>A0A5B2TFP0_9PROT</name>
<dbReference type="InterPro" id="IPR006726">
    <property type="entry name" value="PHBA_efflux_AaeB/fusaric-R"/>
</dbReference>
<comment type="subcellular location">
    <subcellularLocation>
        <location evidence="1">Cell membrane</location>
        <topology evidence="1">Multi-pass membrane protein</topology>
    </subcellularLocation>
</comment>
<dbReference type="PANTHER" id="PTHR30509">
    <property type="entry name" value="P-HYDROXYBENZOIC ACID EFFLUX PUMP SUBUNIT-RELATED"/>
    <property type="match status" value="1"/>
</dbReference>
<keyword evidence="5 7" id="KW-1133">Transmembrane helix</keyword>
<dbReference type="RefSeq" id="WP_149812539.1">
    <property type="nucleotide sequence ID" value="NZ_VUKA01000005.1"/>
</dbReference>
<keyword evidence="3" id="KW-1003">Cell membrane</keyword>
<gene>
    <name evidence="8" type="ORF">F0Q34_12415</name>
</gene>
<evidence type="ECO:0000256" key="4">
    <source>
        <dbReference type="ARBA" id="ARBA00022692"/>
    </source>
</evidence>